<reference evidence="1 2" key="1">
    <citation type="submission" date="2020-08" db="EMBL/GenBank/DDBJ databases">
        <title>Genomic Encyclopedia of Type Strains, Phase IV (KMG-IV): sequencing the most valuable type-strain genomes for metagenomic binning, comparative biology and taxonomic classification.</title>
        <authorList>
            <person name="Goeker M."/>
        </authorList>
    </citation>
    <scope>NUCLEOTIDE SEQUENCE [LARGE SCALE GENOMIC DNA]</scope>
    <source>
        <strain evidence="1 2">DSM 104969</strain>
    </source>
</reference>
<dbReference type="InterPro" id="IPR009412">
    <property type="entry name" value="DUF1062"/>
</dbReference>
<dbReference type="RefSeq" id="WP_183308967.1">
    <property type="nucleotide sequence ID" value="NZ_JACIEP010000024.1"/>
</dbReference>
<evidence type="ECO:0000313" key="2">
    <source>
        <dbReference type="Proteomes" id="UP000555103"/>
    </source>
</evidence>
<name>A0A840CPY5_9BACT</name>
<proteinExistence type="predicted"/>
<comment type="caution">
    <text evidence="1">The sequence shown here is derived from an EMBL/GenBank/DDBJ whole genome shotgun (WGS) entry which is preliminary data.</text>
</comment>
<organism evidence="1 2">
    <name type="scientific">Dysgonomonas hofstadii</name>
    <dbReference type="NCBI Taxonomy" id="637886"/>
    <lineage>
        <taxon>Bacteria</taxon>
        <taxon>Pseudomonadati</taxon>
        <taxon>Bacteroidota</taxon>
        <taxon>Bacteroidia</taxon>
        <taxon>Bacteroidales</taxon>
        <taxon>Dysgonomonadaceae</taxon>
        <taxon>Dysgonomonas</taxon>
    </lineage>
</organism>
<gene>
    <name evidence="1" type="ORF">GGR21_004086</name>
</gene>
<dbReference type="AlphaFoldDB" id="A0A840CPY5"/>
<accession>A0A840CPY5</accession>
<dbReference type="Proteomes" id="UP000555103">
    <property type="component" value="Unassembled WGS sequence"/>
</dbReference>
<keyword evidence="2" id="KW-1185">Reference proteome</keyword>
<dbReference type="EMBL" id="JACIEP010000024">
    <property type="protein sequence ID" value="MBB4038157.1"/>
    <property type="molecule type" value="Genomic_DNA"/>
</dbReference>
<dbReference type="Pfam" id="PF06353">
    <property type="entry name" value="DUF1062"/>
    <property type="match status" value="1"/>
</dbReference>
<evidence type="ECO:0000313" key="1">
    <source>
        <dbReference type="EMBL" id="MBB4038157.1"/>
    </source>
</evidence>
<sequence length="207" mass="24828">MSAIKEISWEILPLEAPIYIKRCSKCKNNNRFYNSSKFRMNNQKKNSDVWLIYKCIECDNTFNITILSRIKWHLIDKNLFDKFIDNDYDTALRLSLDQEIIYKNHIQIDYDSIEYEIRADSDMLFEDMVFLDKEEVRISIKYPYNLNLKLSRVIREKLNLSLNKLELMIDSGIICIDPMENIKKERIKDNTILTIKNRMLTADMFDK</sequence>
<evidence type="ECO:0008006" key="3">
    <source>
        <dbReference type="Google" id="ProtNLM"/>
    </source>
</evidence>
<protein>
    <recommendedName>
        <fullName evidence="3">DUF1062 domain-containing protein</fullName>
    </recommendedName>
</protein>